<evidence type="ECO:0000313" key="2">
    <source>
        <dbReference type="Proteomes" id="UP000765509"/>
    </source>
</evidence>
<dbReference type="OrthoDB" id="3344688at2759"/>
<dbReference type="PANTHER" id="PTHR11439:SF483">
    <property type="entry name" value="PEPTIDE SYNTHASE GLIP-LIKE, PUTATIVE (AFU_ORTHOLOGUE AFUA_3G12920)-RELATED"/>
    <property type="match status" value="1"/>
</dbReference>
<name>A0A9Q3JJJ1_9BASI</name>
<organism evidence="1 2">
    <name type="scientific">Austropuccinia psidii MF-1</name>
    <dbReference type="NCBI Taxonomy" id="1389203"/>
    <lineage>
        <taxon>Eukaryota</taxon>
        <taxon>Fungi</taxon>
        <taxon>Dikarya</taxon>
        <taxon>Basidiomycota</taxon>
        <taxon>Pucciniomycotina</taxon>
        <taxon>Pucciniomycetes</taxon>
        <taxon>Pucciniales</taxon>
        <taxon>Sphaerophragmiaceae</taxon>
        <taxon>Austropuccinia</taxon>
    </lineage>
</organism>
<sequence length="191" mass="20760">MWLGTCPRQGTHACPYIPPTPTYTGWGGDYEQSQTGFLITLGGAPISWGLKFQTVVALSTWAADYVALSEATQHLVKTISTLDCLGVTTGKSIHCKNQATVSMATDNSLCKKMCYLLQAFFFVNNVIRSHNINTVWVSTSEQCANVLSKPLSGPLAAEARRQLAIKVCSWGGVMTRAIAQSSRNNKKIPLM</sequence>
<dbReference type="Proteomes" id="UP000765509">
    <property type="component" value="Unassembled WGS sequence"/>
</dbReference>
<dbReference type="EMBL" id="AVOT02075763">
    <property type="protein sequence ID" value="MBW0564398.1"/>
    <property type="molecule type" value="Genomic_DNA"/>
</dbReference>
<comment type="caution">
    <text evidence="1">The sequence shown here is derived from an EMBL/GenBank/DDBJ whole genome shotgun (WGS) entry which is preliminary data.</text>
</comment>
<keyword evidence="2" id="KW-1185">Reference proteome</keyword>
<dbReference type="AlphaFoldDB" id="A0A9Q3JJJ1"/>
<dbReference type="PANTHER" id="PTHR11439">
    <property type="entry name" value="GAG-POL-RELATED RETROTRANSPOSON"/>
    <property type="match status" value="1"/>
</dbReference>
<proteinExistence type="predicted"/>
<dbReference type="CDD" id="cd09272">
    <property type="entry name" value="RNase_HI_RT_Ty1"/>
    <property type="match status" value="1"/>
</dbReference>
<gene>
    <name evidence="1" type="ORF">O181_104113</name>
</gene>
<protein>
    <submittedName>
        <fullName evidence="1">Uncharacterized protein</fullName>
    </submittedName>
</protein>
<reference evidence="1" key="1">
    <citation type="submission" date="2021-03" db="EMBL/GenBank/DDBJ databases">
        <title>Draft genome sequence of rust myrtle Austropuccinia psidii MF-1, a brazilian biotype.</title>
        <authorList>
            <person name="Quecine M.C."/>
            <person name="Pachon D.M.R."/>
            <person name="Bonatelli M.L."/>
            <person name="Correr F.H."/>
            <person name="Franceschini L.M."/>
            <person name="Leite T.F."/>
            <person name="Margarido G.R.A."/>
            <person name="Almeida C.A."/>
            <person name="Ferrarezi J.A."/>
            <person name="Labate C.A."/>
        </authorList>
    </citation>
    <scope>NUCLEOTIDE SEQUENCE</scope>
    <source>
        <strain evidence="1">MF-1</strain>
    </source>
</reference>
<accession>A0A9Q3JJJ1</accession>
<evidence type="ECO:0000313" key="1">
    <source>
        <dbReference type="EMBL" id="MBW0564398.1"/>
    </source>
</evidence>